<protein>
    <submittedName>
        <fullName evidence="1">Uncharacterized protein</fullName>
    </submittedName>
</protein>
<evidence type="ECO:0000313" key="2">
    <source>
        <dbReference type="Proteomes" id="UP001163046"/>
    </source>
</evidence>
<accession>A0A9X0DAK4</accession>
<proteinExistence type="predicted"/>
<dbReference type="AlphaFoldDB" id="A0A9X0DAK4"/>
<dbReference type="EMBL" id="MU825398">
    <property type="protein sequence ID" value="KAJ7393462.1"/>
    <property type="molecule type" value="Genomic_DNA"/>
</dbReference>
<organism evidence="1 2">
    <name type="scientific">Desmophyllum pertusum</name>
    <dbReference type="NCBI Taxonomy" id="174260"/>
    <lineage>
        <taxon>Eukaryota</taxon>
        <taxon>Metazoa</taxon>
        <taxon>Cnidaria</taxon>
        <taxon>Anthozoa</taxon>
        <taxon>Hexacorallia</taxon>
        <taxon>Scleractinia</taxon>
        <taxon>Caryophylliina</taxon>
        <taxon>Caryophylliidae</taxon>
        <taxon>Desmophyllum</taxon>
    </lineage>
</organism>
<name>A0A9X0DAK4_9CNID</name>
<reference evidence="1" key="1">
    <citation type="submission" date="2023-01" db="EMBL/GenBank/DDBJ databases">
        <title>Genome assembly of the deep-sea coral Lophelia pertusa.</title>
        <authorList>
            <person name="Herrera S."/>
            <person name="Cordes E."/>
        </authorList>
    </citation>
    <scope>NUCLEOTIDE SEQUENCE</scope>
    <source>
        <strain evidence="1">USNM1676648</strain>
        <tissue evidence="1">Polyp</tissue>
    </source>
</reference>
<keyword evidence="2" id="KW-1185">Reference proteome</keyword>
<sequence length="67" mass="7570">MQKENVRKALTYLEKELARICVTLADSTAEALVSPDLEIAAEMGRLAIRNELPALPNNKRLDCWCIR</sequence>
<comment type="caution">
    <text evidence="1">The sequence shown here is derived from an EMBL/GenBank/DDBJ whole genome shotgun (WGS) entry which is preliminary data.</text>
</comment>
<dbReference type="Proteomes" id="UP001163046">
    <property type="component" value="Unassembled WGS sequence"/>
</dbReference>
<gene>
    <name evidence="1" type="ORF">OS493_006441</name>
</gene>
<evidence type="ECO:0000313" key="1">
    <source>
        <dbReference type="EMBL" id="KAJ7393462.1"/>
    </source>
</evidence>